<sequence>MTTQQFDPARPDSAPAPPCRVPLPARGPTGPDGTVRIYGPAYESDPTGVFEQLRADHGAVAPVLVTGDLPGWLVLGYRECLEVLRTPTRFSHDSRHWNQLREGKVPADSPLLPVLGWQPDRMTADGAEHRRLRDAVTESMDRFDRRGVRRHVTRFSHRLIDDFCAAGHAELLGQFSQHLPMMVLTQLLGMPEAYGPRLVHAATELVKASDQTIAANIYIKDQLRRLLERKHSAPGDDLASWLIEHPAGLRDEEILNLLWLVLVAANENTTSLLAGALRMVLTDPRFRATLAGGQMTLSDGVEQVLWDDPPTIVIPARWATSDTEVAGRAIRTGDMLLLGVAAGNIDPAIRPDINAPMYGNRAHLSFSGGPHECPGREVARAIADTAIDTLLLRLPDLRLAVDESELRWRATTWTRHLAALPVRFTPGPPVGEEQPEPVVPERRPLPDPAPEPPAEPAAPGGATAEHSWWRGLLGWFRGD</sequence>
<gene>
    <name evidence="3" type="ORF">IHE55_27240</name>
</gene>
<feature type="compositionally biased region" description="Pro residues" evidence="2">
    <location>
        <begin position="446"/>
        <end position="456"/>
    </location>
</feature>
<dbReference type="SUPFAM" id="SSF48264">
    <property type="entry name" value="Cytochrome P450"/>
    <property type="match status" value="1"/>
</dbReference>
<dbReference type="PANTHER" id="PTHR46696">
    <property type="entry name" value="P450, PUTATIVE (EUROFUNG)-RELATED"/>
    <property type="match status" value="1"/>
</dbReference>
<evidence type="ECO:0000313" key="3">
    <source>
        <dbReference type="EMBL" id="MBH5338280.1"/>
    </source>
</evidence>
<proteinExistence type="inferred from homology"/>
<feature type="region of interest" description="Disordered" evidence="2">
    <location>
        <begin position="1"/>
        <end position="32"/>
    </location>
</feature>
<evidence type="ECO:0000256" key="1">
    <source>
        <dbReference type="ARBA" id="ARBA00010617"/>
    </source>
</evidence>
<protein>
    <submittedName>
        <fullName evidence="3">Cytochrome P450</fullName>
    </submittedName>
</protein>
<dbReference type="PROSITE" id="PS00086">
    <property type="entry name" value="CYTOCHROME_P450"/>
    <property type="match status" value="1"/>
</dbReference>
<name>A0ABS0NST2_9ACTN</name>
<dbReference type="PRINTS" id="PR00359">
    <property type="entry name" value="BP450"/>
</dbReference>
<dbReference type="InterPro" id="IPR002397">
    <property type="entry name" value="Cyt_P450_B"/>
</dbReference>
<organism evidence="3 4">
    <name type="scientific">Streptomyces pactum</name>
    <dbReference type="NCBI Taxonomy" id="68249"/>
    <lineage>
        <taxon>Bacteria</taxon>
        <taxon>Bacillati</taxon>
        <taxon>Actinomycetota</taxon>
        <taxon>Actinomycetes</taxon>
        <taxon>Kitasatosporales</taxon>
        <taxon>Streptomycetaceae</taxon>
        <taxon>Streptomyces</taxon>
    </lineage>
</organism>
<comment type="similarity">
    <text evidence="1">Belongs to the cytochrome P450 family.</text>
</comment>
<accession>A0ABS0NST2</accession>
<dbReference type="CDD" id="cd20623">
    <property type="entry name" value="CYP_unk"/>
    <property type="match status" value="1"/>
</dbReference>
<dbReference type="PANTHER" id="PTHR46696:SF1">
    <property type="entry name" value="CYTOCHROME P450 YJIB-RELATED"/>
    <property type="match status" value="1"/>
</dbReference>
<keyword evidence="4" id="KW-1185">Reference proteome</keyword>
<dbReference type="InterPro" id="IPR017972">
    <property type="entry name" value="Cyt_P450_CS"/>
</dbReference>
<dbReference type="Gene3D" id="1.10.630.10">
    <property type="entry name" value="Cytochrome P450"/>
    <property type="match status" value="1"/>
</dbReference>
<feature type="region of interest" description="Disordered" evidence="2">
    <location>
        <begin position="424"/>
        <end position="465"/>
    </location>
</feature>
<dbReference type="InterPro" id="IPR036396">
    <property type="entry name" value="Cyt_P450_sf"/>
</dbReference>
<comment type="caution">
    <text evidence="3">The sequence shown here is derived from an EMBL/GenBank/DDBJ whole genome shotgun (WGS) entry which is preliminary data.</text>
</comment>
<dbReference type="Proteomes" id="UP000807371">
    <property type="component" value="Unassembled WGS sequence"/>
</dbReference>
<evidence type="ECO:0000313" key="4">
    <source>
        <dbReference type="Proteomes" id="UP000807371"/>
    </source>
</evidence>
<dbReference type="EMBL" id="JACYXC010000001">
    <property type="protein sequence ID" value="MBH5338280.1"/>
    <property type="molecule type" value="Genomic_DNA"/>
</dbReference>
<dbReference type="RefSeq" id="WP_197991460.1">
    <property type="nucleotide sequence ID" value="NZ_JACYXC010000001.1"/>
</dbReference>
<evidence type="ECO:0000256" key="2">
    <source>
        <dbReference type="SAM" id="MobiDB-lite"/>
    </source>
</evidence>
<reference evidence="3 4" key="1">
    <citation type="submission" date="2020-09" db="EMBL/GenBank/DDBJ databases">
        <title>Biosynthesis of the nuclear factor of activated T cells inhibitor NFAT-133 and its congeners in Streptomyces pactum.</title>
        <authorList>
            <person name="Zhou W."/>
            <person name="Posri P."/>
            <person name="Abugrain M.E."/>
            <person name="Weisberg A.J."/>
            <person name="Chang J.H."/>
            <person name="Mahmud T."/>
        </authorList>
    </citation>
    <scope>NUCLEOTIDE SEQUENCE [LARGE SCALE GENOMIC DNA]</scope>
    <source>
        <strain evidence="3 4">ATCC 27456</strain>
    </source>
</reference>